<gene>
    <name evidence="6" type="ORF">WL73_01530</name>
</gene>
<dbReference type="Pfam" id="PF03466">
    <property type="entry name" value="LysR_substrate"/>
    <property type="match status" value="1"/>
</dbReference>
<keyword evidence="4" id="KW-0804">Transcription</keyword>
<feature type="domain" description="HTH lysR-type" evidence="5">
    <location>
        <begin position="6"/>
        <end position="63"/>
    </location>
</feature>
<name>A0A107FLP7_9BURK</name>
<dbReference type="PANTHER" id="PTHR30419">
    <property type="entry name" value="HTH-TYPE TRANSCRIPTIONAL REGULATOR YBHD"/>
    <property type="match status" value="1"/>
</dbReference>
<dbReference type="GO" id="GO:0003677">
    <property type="term" value="F:DNA binding"/>
    <property type="evidence" value="ECO:0007669"/>
    <property type="project" value="UniProtKB-KW"/>
</dbReference>
<evidence type="ECO:0000313" key="7">
    <source>
        <dbReference type="Proteomes" id="UP000062998"/>
    </source>
</evidence>
<evidence type="ECO:0000259" key="5">
    <source>
        <dbReference type="PROSITE" id="PS50931"/>
    </source>
</evidence>
<sequence>MKQHHLQETALRYFLDVVRTGSISESSVRLNVAASAISRQIAGLESALDTPLFERRPRGMVATAAGELLAAYASRLALEADRIVQDIDALQGVRRGKIRIASSDGGAIEFLPQAMAAFRTGYPGIHFHLMVSAPAEVMRRVREGEVDIGLTFSRTTHGDIKVVHRSPAPVVAVMRCAHPLARFARVSLAQLREYPLALSDTNTTIRQLFDIIASQQRLVVEPVMVSNYAESLHNFVAASDAVSIAAEVTIRHRAARGEIAAVPIRDPGLGERHIEVQTLVGRTLPKNVQLFVEFLCTLL</sequence>
<dbReference type="RefSeq" id="WP_059969673.1">
    <property type="nucleotide sequence ID" value="NZ_LPCX01000038.1"/>
</dbReference>
<dbReference type="GO" id="GO:0003700">
    <property type="term" value="F:DNA-binding transcription factor activity"/>
    <property type="evidence" value="ECO:0007669"/>
    <property type="project" value="InterPro"/>
</dbReference>
<reference evidence="6 7" key="1">
    <citation type="submission" date="2015-11" db="EMBL/GenBank/DDBJ databases">
        <title>Expanding the genomic diversity of Burkholderia species for the development of highly accurate diagnostics.</title>
        <authorList>
            <person name="Sahl J."/>
            <person name="Keim P."/>
            <person name="Wagner D."/>
        </authorList>
    </citation>
    <scope>NUCLEOTIDE SEQUENCE [LARGE SCALE GENOMIC DNA]</scope>
    <source>
        <strain evidence="6 7">MSMB2167WGS</strain>
    </source>
</reference>
<dbReference type="SUPFAM" id="SSF53850">
    <property type="entry name" value="Periplasmic binding protein-like II"/>
    <property type="match status" value="1"/>
</dbReference>
<dbReference type="Gene3D" id="3.40.190.290">
    <property type="match status" value="1"/>
</dbReference>
<dbReference type="Gene3D" id="1.10.10.10">
    <property type="entry name" value="Winged helix-like DNA-binding domain superfamily/Winged helix DNA-binding domain"/>
    <property type="match status" value="1"/>
</dbReference>
<organism evidence="6 7">
    <name type="scientific">Burkholderia ubonensis</name>
    <dbReference type="NCBI Taxonomy" id="101571"/>
    <lineage>
        <taxon>Bacteria</taxon>
        <taxon>Pseudomonadati</taxon>
        <taxon>Pseudomonadota</taxon>
        <taxon>Betaproteobacteria</taxon>
        <taxon>Burkholderiales</taxon>
        <taxon>Burkholderiaceae</taxon>
        <taxon>Burkholderia</taxon>
        <taxon>Burkholderia cepacia complex</taxon>
    </lineage>
</organism>
<dbReference type="OrthoDB" id="8839922at2"/>
<comment type="caution">
    <text evidence="6">The sequence shown here is derived from an EMBL/GenBank/DDBJ whole genome shotgun (WGS) entry which is preliminary data.</text>
</comment>
<evidence type="ECO:0000256" key="2">
    <source>
        <dbReference type="ARBA" id="ARBA00023015"/>
    </source>
</evidence>
<proteinExistence type="inferred from homology"/>
<dbReference type="GO" id="GO:0005829">
    <property type="term" value="C:cytosol"/>
    <property type="evidence" value="ECO:0007669"/>
    <property type="project" value="TreeGrafter"/>
</dbReference>
<dbReference type="PANTHER" id="PTHR30419:SF8">
    <property type="entry name" value="NITROGEN ASSIMILATION TRANSCRIPTIONAL ACTIVATOR-RELATED"/>
    <property type="match status" value="1"/>
</dbReference>
<dbReference type="PROSITE" id="PS50931">
    <property type="entry name" value="HTH_LYSR"/>
    <property type="match status" value="1"/>
</dbReference>
<keyword evidence="2" id="KW-0805">Transcription regulation</keyword>
<dbReference type="SUPFAM" id="SSF46785">
    <property type="entry name" value="Winged helix' DNA-binding domain"/>
    <property type="match status" value="1"/>
</dbReference>
<dbReference type="InterPro" id="IPR036388">
    <property type="entry name" value="WH-like_DNA-bd_sf"/>
</dbReference>
<dbReference type="EMBL" id="LPIX01000095">
    <property type="protein sequence ID" value="KWD95370.1"/>
    <property type="molecule type" value="Genomic_DNA"/>
</dbReference>
<dbReference type="InterPro" id="IPR036390">
    <property type="entry name" value="WH_DNA-bd_sf"/>
</dbReference>
<dbReference type="Pfam" id="PF00126">
    <property type="entry name" value="HTH_1"/>
    <property type="match status" value="1"/>
</dbReference>
<dbReference type="InterPro" id="IPR050950">
    <property type="entry name" value="HTH-type_LysR_regulators"/>
</dbReference>
<keyword evidence="3" id="KW-0238">DNA-binding</keyword>
<dbReference type="InterPro" id="IPR005119">
    <property type="entry name" value="LysR_subst-bd"/>
</dbReference>
<dbReference type="Proteomes" id="UP000062998">
    <property type="component" value="Unassembled WGS sequence"/>
</dbReference>
<comment type="similarity">
    <text evidence="1">Belongs to the LysR transcriptional regulatory family.</text>
</comment>
<evidence type="ECO:0000256" key="3">
    <source>
        <dbReference type="ARBA" id="ARBA00023125"/>
    </source>
</evidence>
<evidence type="ECO:0000256" key="4">
    <source>
        <dbReference type="ARBA" id="ARBA00023163"/>
    </source>
</evidence>
<dbReference type="AlphaFoldDB" id="A0A107FLP7"/>
<dbReference type="InterPro" id="IPR000847">
    <property type="entry name" value="LysR_HTH_N"/>
</dbReference>
<evidence type="ECO:0000313" key="6">
    <source>
        <dbReference type="EMBL" id="KWD95370.1"/>
    </source>
</evidence>
<protein>
    <submittedName>
        <fullName evidence="6">LysR family transcriptional regulator</fullName>
    </submittedName>
</protein>
<accession>A0A107FLP7</accession>
<evidence type="ECO:0000256" key="1">
    <source>
        <dbReference type="ARBA" id="ARBA00009437"/>
    </source>
</evidence>